<accession>A0A6H1ZRI0</accession>
<sequence>MLFRDPITDLTTEQVRDLVIQLRKERRGDPEPLLPTEDGEIPQVTKKRKTKSTKGPSKTDIMDTYTKAFATGKLPQADYIRGLNDPLGTWEELKEVCSV</sequence>
<reference evidence="2" key="1">
    <citation type="submission" date="2020-03" db="EMBL/GenBank/DDBJ databases">
        <title>The deep terrestrial virosphere.</title>
        <authorList>
            <person name="Holmfeldt K."/>
            <person name="Nilsson E."/>
            <person name="Simone D."/>
            <person name="Lopez-Fernandez M."/>
            <person name="Wu X."/>
            <person name="de Brujin I."/>
            <person name="Lundin D."/>
            <person name="Andersson A."/>
            <person name="Bertilsson S."/>
            <person name="Dopson M."/>
        </authorList>
    </citation>
    <scope>NUCLEOTIDE SEQUENCE</scope>
    <source>
        <strain evidence="2">TM448A01565</strain>
        <strain evidence="3">TM448B00508</strain>
    </source>
</reference>
<evidence type="ECO:0000256" key="1">
    <source>
        <dbReference type="SAM" id="MobiDB-lite"/>
    </source>
</evidence>
<gene>
    <name evidence="2" type="ORF">TM448A01565_0012</name>
    <name evidence="3" type="ORF">TM448B00508_0015</name>
</gene>
<evidence type="ECO:0000313" key="3">
    <source>
        <dbReference type="EMBL" id="QJH95701.1"/>
    </source>
</evidence>
<proteinExistence type="predicted"/>
<feature type="region of interest" description="Disordered" evidence="1">
    <location>
        <begin position="23"/>
        <end position="60"/>
    </location>
</feature>
<protein>
    <submittedName>
        <fullName evidence="2">Uncharacterized protein</fullName>
    </submittedName>
</protein>
<dbReference type="AlphaFoldDB" id="A0A6H1ZRI0"/>
<name>A0A6H1ZRI0_9ZZZZ</name>
<dbReference type="EMBL" id="MT144627">
    <property type="protein sequence ID" value="QJH95701.1"/>
    <property type="molecule type" value="Genomic_DNA"/>
</dbReference>
<organism evidence="2">
    <name type="scientific">viral metagenome</name>
    <dbReference type="NCBI Taxonomy" id="1070528"/>
    <lineage>
        <taxon>unclassified sequences</taxon>
        <taxon>metagenomes</taxon>
        <taxon>organismal metagenomes</taxon>
    </lineage>
</organism>
<dbReference type="EMBL" id="MT144169">
    <property type="protein sequence ID" value="QJA50021.1"/>
    <property type="molecule type" value="Genomic_DNA"/>
</dbReference>
<evidence type="ECO:0000313" key="2">
    <source>
        <dbReference type="EMBL" id="QJA50021.1"/>
    </source>
</evidence>